<reference evidence="2 3" key="1">
    <citation type="submission" date="2018-10" db="EMBL/GenBank/DDBJ databases">
        <title>Genomic Encyclopedia of Archaeal and Bacterial Type Strains, Phase II (KMG-II): from individual species to whole genera.</title>
        <authorList>
            <person name="Goeker M."/>
        </authorList>
    </citation>
    <scope>NUCLEOTIDE SEQUENCE [LARGE SCALE GENOMIC DNA]</scope>
    <source>
        <strain evidence="2 3">DSM 29317</strain>
    </source>
</reference>
<proteinExistence type="predicted"/>
<accession>A0A497ZUJ2</accession>
<evidence type="ECO:0000259" key="1">
    <source>
        <dbReference type="Pfam" id="PF09836"/>
    </source>
</evidence>
<dbReference type="Gene3D" id="1.10.150.690">
    <property type="entry name" value="DUF2063"/>
    <property type="match status" value="1"/>
</dbReference>
<keyword evidence="3" id="KW-1185">Reference proteome</keyword>
<dbReference type="EMBL" id="RCCT01000001">
    <property type="protein sequence ID" value="RLK10153.1"/>
    <property type="molecule type" value="Genomic_DNA"/>
</dbReference>
<name>A0A497ZUJ2_9RHOB</name>
<dbReference type="Proteomes" id="UP000271700">
    <property type="component" value="Unassembled WGS sequence"/>
</dbReference>
<dbReference type="InterPro" id="IPR018640">
    <property type="entry name" value="DUF2063"/>
</dbReference>
<gene>
    <name evidence="2" type="ORF">CLV75_0118</name>
</gene>
<dbReference type="Pfam" id="PF09836">
    <property type="entry name" value="DUF2063"/>
    <property type="match status" value="1"/>
</dbReference>
<evidence type="ECO:0000313" key="3">
    <source>
        <dbReference type="Proteomes" id="UP000271700"/>
    </source>
</evidence>
<feature type="domain" description="Putative DNA-binding" evidence="1">
    <location>
        <begin position="5"/>
        <end position="95"/>
    </location>
</feature>
<dbReference type="RefSeq" id="WP_010439123.1">
    <property type="nucleotide sequence ID" value="NZ_AEYW01000006.1"/>
</dbReference>
<dbReference type="OrthoDB" id="4146344at2"/>
<dbReference type="InterPro" id="IPR044922">
    <property type="entry name" value="DUF2063_N_sf"/>
</dbReference>
<dbReference type="GO" id="GO:0003677">
    <property type="term" value="F:DNA binding"/>
    <property type="evidence" value="ECO:0007669"/>
    <property type="project" value="UniProtKB-KW"/>
</dbReference>
<organism evidence="2 3">
    <name type="scientific">Ruegeria conchae</name>
    <dbReference type="NCBI Taxonomy" id="981384"/>
    <lineage>
        <taxon>Bacteria</taxon>
        <taxon>Pseudomonadati</taxon>
        <taxon>Pseudomonadota</taxon>
        <taxon>Alphaproteobacteria</taxon>
        <taxon>Rhodobacterales</taxon>
        <taxon>Roseobacteraceae</taxon>
        <taxon>Ruegeria</taxon>
    </lineage>
</organism>
<protein>
    <submittedName>
        <fullName evidence="2">Putative DNA-binding protein</fullName>
    </submittedName>
</protein>
<dbReference type="STRING" id="981384.GCA_000192475_02789"/>
<evidence type="ECO:0000313" key="2">
    <source>
        <dbReference type="EMBL" id="RLK10153.1"/>
    </source>
</evidence>
<sequence>MNVSQTTFHDALLDANKSIPGGLVDAQANAAGRRFSVYRNNVAVSLTEAMHQAFPVIAKLLGSQNMDGLAGIFLRQHPPTSPLMMFYGDEFPAFLEGMEQLSHLGYLPDVARLELALRRAYHAADCQPIDPEALSVPPEDLMRAKLTLAPAATALRSEWPVHAIWLFNTEDGAPKPEAGAQDVLITRPEYDPAPQLLPQGGAAWIARVQNGQNIGEAFEATMAETPEFDLGTTLALLLQGGAITSVTIERLDT</sequence>
<keyword evidence="2" id="KW-0238">DNA-binding</keyword>
<comment type="caution">
    <text evidence="2">The sequence shown here is derived from an EMBL/GenBank/DDBJ whole genome shotgun (WGS) entry which is preliminary data.</text>
</comment>
<dbReference type="AlphaFoldDB" id="A0A497ZUJ2"/>